<feature type="domain" description="YjiS-like" evidence="2">
    <location>
        <begin position="38"/>
        <end position="63"/>
    </location>
</feature>
<proteinExistence type="predicted"/>
<evidence type="ECO:0000256" key="1">
    <source>
        <dbReference type="SAM" id="MobiDB-lite"/>
    </source>
</evidence>
<keyword evidence="4" id="KW-1185">Reference proteome</keyword>
<dbReference type="EMBL" id="CP146606">
    <property type="protein sequence ID" value="WYK17944.1"/>
    <property type="molecule type" value="Genomic_DNA"/>
</dbReference>
<evidence type="ECO:0000313" key="3">
    <source>
        <dbReference type="EMBL" id="WYK17944.1"/>
    </source>
</evidence>
<evidence type="ECO:0000259" key="2">
    <source>
        <dbReference type="Pfam" id="PF06568"/>
    </source>
</evidence>
<sequence length="116" mass="12913">MTALTRSDRAALEHLRAHSSLPVVSRIAVQVAWCVLLWSQRRKSRRDLSQLDDHMLNDIGLSPVRPSKNTASGSGGPDRPRQAPLPPGPEFLRPFFLFWRDGVSQAGARHGFITAF</sequence>
<feature type="region of interest" description="Disordered" evidence="1">
    <location>
        <begin position="57"/>
        <end position="88"/>
    </location>
</feature>
<dbReference type="Pfam" id="PF06568">
    <property type="entry name" value="YjiS-like"/>
    <property type="match status" value="1"/>
</dbReference>
<dbReference type="RefSeq" id="WP_339106716.1">
    <property type="nucleotide sequence ID" value="NZ_CP146606.1"/>
</dbReference>
<dbReference type="Proteomes" id="UP001281305">
    <property type="component" value="Chromosome"/>
</dbReference>
<name>A0ABZ2TDY0_9RHOB</name>
<evidence type="ECO:0000313" key="4">
    <source>
        <dbReference type="Proteomes" id="UP001281305"/>
    </source>
</evidence>
<reference evidence="3 4" key="1">
    <citation type="submission" date="2024-02" db="EMBL/GenBank/DDBJ databases">
        <title>Roseovarius strain W115 nov., isolated from a marine algae.</title>
        <authorList>
            <person name="Lee M.W."/>
            <person name="Lee J.K."/>
            <person name="Kim J.M."/>
            <person name="Choi D.G."/>
            <person name="Baek J.H."/>
            <person name="Bayburt H."/>
            <person name="Jung J.J."/>
            <person name="Han D.M."/>
            <person name="Jeon C.O."/>
        </authorList>
    </citation>
    <scope>NUCLEOTIDE SEQUENCE [LARGE SCALE GENOMIC DNA]</scope>
    <source>
        <strain evidence="3 4">W115</strain>
    </source>
</reference>
<gene>
    <name evidence="3" type="ORF">RZS32_016375</name>
</gene>
<accession>A0ABZ2TDY0</accession>
<protein>
    <submittedName>
        <fullName evidence="3">DUF1127 domain-containing protein</fullName>
    </submittedName>
</protein>
<organism evidence="3 4">
    <name type="scientific">Roseovarius rhodophyticola</name>
    <dbReference type="NCBI Taxonomy" id="3080827"/>
    <lineage>
        <taxon>Bacteria</taxon>
        <taxon>Pseudomonadati</taxon>
        <taxon>Pseudomonadota</taxon>
        <taxon>Alphaproteobacteria</taxon>
        <taxon>Rhodobacterales</taxon>
        <taxon>Roseobacteraceae</taxon>
        <taxon>Roseovarius</taxon>
    </lineage>
</organism>
<dbReference type="InterPro" id="IPR009506">
    <property type="entry name" value="YjiS-like"/>
</dbReference>